<protein>
    <submittedName>
        <fullName evidence="2">Uncharacterized protein</fullName>
    </submittedName>
</protein>
<feature type="transmembrane region" description="Helical" evidence="1">
    <location>
        <begin position="12"/>
        <end position="30"/>
    </location>
</feature>
<evidence type="ECO:0000313" key="2">
    <source>
        <dbReference type="EMBL" id="KJK52571.1"/>
    </source>
</evidence>
<accession>A0A0F0HCJ4</accession>
<dbReference type="RefSeq" id="WP_045309889.1">
    <property type="nucleotide sequence ID" value="NZ_JYJG01000011.1"/>
</dbReference>
<evidence type="ECO:0000256" key="1">
    <source>
        <dbReference type="SAM" id="Phobius"/>
    </source>
</evidence>
<keyword evidence="1" id="KW-1133">Transmembrane helix</keyword>
<feature type="transmembrane region" description="Helical" evidence="1">
    <location>
        <begin position="42"/>
        <end position="60"/>
    </location>
</feature>
<evidence type="ECO:0000313" key="3">
    <source>
        <dbReference type="Proteomes" id="UP000033393"/>
    </source>
</evidence>
<dbReference type="OrthoDB" id="3637587at2"/>
<dbReference type="AlphaFoldDB" id="A0A0F0HCJ4"/>
<dbReference type="STRING" id="68170.GCA_000974445_01041"/>
<organism evidence="2 3">
    <name type="scientific">Lentzea aerocolonigenes</name>
    <name type="common">Lechevalieria aerocolonigenes</name>
    <name type="synonym">Saccharothrix aerocolonigenes</name>
    <dbReference type="NCBI Taxonomy" id="68170"/>
    <lineage>
        <taxon>Bacteria</taxon>
        <taxon>Bacillati</taxon>
        <taxon>Actinomycetota</taxon>
        <taxon>Actinomycetes</taxon>
        <taxon>Pseudonocardiales</taxon>
        <taxon>Pseudonocardiaceae</taxon>
        <taxon>Lentzea</taxon>
    </lineage>
</organism>
<reference evidence="2 3" key="1">
    <citation type="submission" date="2015-02" db="EMBL/GenBank/DDBJ databases">
        <authorList>
            <person name="Ju K.-S."/>
            <person name="Doroghazi J.R."/>
            <person name="Metcalf W."/>
        </authorList>
    </citation>
    <scope>NUCLEOTIDE SEQUENCE [LARGE SCALE GENOMIC DNA]</scope>
    <source>
        <strain evidence="2 3">NRRL B-16140</strain>
    </source>
</reference>
<proteinExistence type="predicted"/>
<gene>
    <name evidence="2" type="ORF">UK23_03550</name>
</gene>
<name>A0A0F0HCJ4_LENAE</name>
<keyword evidence="1" id="KW-0472">Membrane</keyword>
<dbReference type="EMBL" id="JYJG01000011">
    <property type="protein sequence ID" value="KJK52571.1"/>
    <property type="molecule type" value="Genomic_DNA"/>
</dbReference>
<keyword evidence="3" id="KW-1185">Reference proteome</keyword>
<comment type="caution">
    <text evidence="2">The sequence shown here is derived from an EMBL/GenBank/DDBJ whole genome shotgun (WGS) entry which is preliminary data.</text>
</comment>
<dbReference type="Proteomes" id="UP000033393">
    <property type="component" value="Unassembled WGS sequence"/>
</dbReference>
<sequence length="65" mass="7212">MTDQQPVMRRRIDPLGLVFGIGGGLMAAYVLTNGTFWFDFRWALGGTAIVVGLVLLTNSLRRKSR</sequence>
<keyword evidence="1" id="KW-0812">Transmembrane</keyword>
<dbReference type="PATRIC" id="fig|68170.10.peg.3886"/>